<protein>
    <recommendedName>
        <fullName evidence="4">Lipoprotein</fullName>
    </recommendedName>
</protein>
<dbReference type="Proteomes" id="UP000250166">
    <property type="component" value="Unassembled WGS sequence"/>
</dbReference>
<evidence type="ECO:0008006" key="4">
    <source>
        <dbReference type="Google" id="ProtNLM"/>
    </source>
</evidence>
<feature type="chain" id="PRO_5016030210" description="Lipoprotein" evidence="1">
    <location>
        <begin position="24"/>
        <end position="57"/>
    </location>
</feature>
<dbReference type="RefSeq" id="WP_181461889.1">
    <property type="nucleotide sequence ID" value="NZ_UAWL01000017.1"/>
</dbReference>
<dbReference type="AlphaFoldDB" id="A0A2X3ELJ7"/>
<name>A0A2X3ELJ7_9HELI</name>
<dbReference type="EMBL" id="UAWL01000017">
    <property type="protein sequence ID" value="SQC36254.1"/>
    <property type="molecule type" value="Genomic_DNA"/>
</dbReference>
<evidence type="ECO:0000313" key="2">
    <source>
        <dbReference type="EMBL" id="SQC36254.1"/>
    </source>
</evidence>
<accession>A0A2X3ELJ7</accession>
<evidence type="ECO:0000313" key="3">
    <source>
        <dbReference type="Proteomes" id="UP000250166"/>
    </source>
</evidence>
<evidence type="ECO:0000256" key="1">
    <source>
        <dbReference type="SAM" id="SignalP"/>
    </source>
</evidence>
<keyword evidence="1" id="KW-0732">Signal</keyword>
<feature type="signal peptide" evidence="1">
    <location>
        <begin position="1"/>
        <end position="23"/>
    </location>
</feature>
<organism evidence="2 3">
    <name type="scientific">Helicobacter fennelliae</name>
    <dbReference type="NCBI Taxonomy" id="215"/>
    <lineage>
        <taxon>Bacteria</taxon>
        <taxon>Pseudomonadati</taxon>
        <taxon>Campylobacterota</taxon>
        <taxon>Epsilonproteobacteria</taxon>
        <taxon>Campylobacterales</taxon>
        <taxon>Helicobacteraceae</taxon>
        <taxon>Helicobacter</taxon>
    </lineage>
</organism>
<reference evidence="2 3" key="1">
    <citation type="submission" date="2018-06" db="EMBL/GenBank/DDBJ databases">
        <authorList>
            <consortium name="Pathogen Informatics"/>
            <person name="Doyle S."/>
        </authorList>
    </citation>
    <scope>NUCLEOTIDE SEQUENCE [LARGE SCALE GENOMIC DNA]</scope>
    <source>
        <strain evidence="2 3">NCTC13102</strain>
    </source>
</reference>
<gene>
    <name evidence="2" type="ORF">NCTC13102_02064</name>
</gene>
<sequence>METKWYIKKSSIFSLFCSFASLAVSRTISCVAKIKQDKPNEAICKRSKKRGFGIYGN</sequence>
<proteinExistence type="predicted"/>